<feature type="domain" description="ABC1 atypical kinase-like" evidence="6">
    <location>
        <begin position="11"/>
        <end position="196"/>
    </location>
</feature>
<keyword evidence="3" id="KW-0808">Transferase</keyword>
<comment type="pathway">
    <text evidence="1">Cofactor biosynthesis; ubiquinone biosynthesis.</text>
</comment>
<evidence type="ECO:0000256" key="1">
    <source>
        <dbReference type="ARBA" id="ARBA00004749"/>
    </source>
</evidence>
<comment type="similarity">
    <text evidence="2">Belongs to the protein kinase superfamily. ADCK protein kinase family.</text>
</comment>
<evidence type="ECO:0000259" key="6">
    <source>
        <dbReference type="Pfam" id="PF03109"/>
    </source>
</evidence>
<evidence type="ECO:0000256" key="3">
    <source>
        <dbReference type="ARBA" id="ARBA00022679"/>
    </source>
</evidence>
<evidence type="ECO:0000313" key="8">
    <source>
        <dbReference type="Proteomes" id="UP000290809"/>
    </source>
</evidence>
<keyword evidence="7" id="KW-0418">Kinase</keyword>
<evidence type="ECO:0000256" key="4">
    <source>
        <dbReference type="ARBA" id="ARBA00022741"/>
    </source>
</evidence>
<protein>
    <submittedName>
        <fullName evidence="7">AarF domain-containing kinase</fullName>
    </submittedName>
</protein>
<dbReference type="SUPFAM" id="SSF56112">
    <property type="entry name" value="Protein kinase-like (PK-like)"/>
    <property type="match status" value="1"/>
</dbReference>
<accession>A0A430Q2M0</accession>
<dbReference type="GO" id="GO:0006744">
    <property type="term" value="P:ubiquinone biosynthetic process"/>
    <property type="evidence" value="ECO:0007669"/>
    <property type="project" value="TreeGrafter"/>
</dbReference>
<reference evidence="7 8" key="1">
    <citation type="journal article" date="2019" name="PLoS Pathog.">
        <title>Genome sequence of the bovine parasite Schistosoma bovis Tanzania.</title>
        <authorList>
            <person name="Oey H."/>
            <person name="Zakrzewski M."/>
            <person name="Gobert G."/>
            <person name="Gravermann K."/>
            <person name="Stoye J."/>
            <person name="Jones M."/>
            <person name="Mcmanus D."/>
            <person name="Krause L."/>
        </authorList>
    </citation>
    <scope>NUCLEOTIDE SEQUENCE [LARGE SCALE GENOMIC DNA]</scope>
    <source>
        <strain evidence="7 8">TAN1997</strain>
    </source>
</reference>
<evidence type="ECO:0000256" key="5">
    <source>
        <dbReference type="ARBA" id="ARBA00022840"/>
    </source>
</evidence>
<organism evidence="7 8">
    <name type="scientific">Schistosoma bovis</name>
    <name type="common">Blood fluke</name>
    <dbReference type="NCBI Taxonomy" id="6184"/>
    <lineage>
        <taxon>Eukaryota</taxon>
        <taxon>Metazoa</taxon>
        <taxon>Spiralia</taxon>
        <taxon>Lophotrochozoa</taxon>
        <taxon>Platyhelminthes</taxon>
        <taxon>Trematoda</taxon>
        <taxon>Digenea</taxon>
        <taxon>Strigeidida</taxon>
        <taxon>Schistosomatoidea</taxon>
        <taxon>Schistosomatidae</taxon>
        <taxon>Schistosoma</taxon>
    </lineage>
</organism>
<comment type="caution">
    <text evidence="7">The sequence shown here is derived from an EMBL/GenBank/DDBJ whole genome shotgun (WGS) entry which is preliminary data.</text>
</comment>
<dbReference type="InterPro" id="IPR051409">
    <property type="entry name" value="Atypical_kinase_ADCK"/>
</dbReference>
<keyword evidence="8" id="KW-1185">Reference proteome</keyword>
<gene>
    <name evidence="7" type="ORF">DC041_0009993</name>
</gene>
<proteinExistence type="inferred from homology"/>
<name>A0A430Q2M0_SCHBO</name>
<dbReference type="EMBL" id="QMKO01003066">
    <property type="protein sequence ID" value="RTG81945.1"/>
    <property type="molecule type" value="Genomic_DNA"/>
</dbReference>
<dbReference type="Proteomes" id="UP000290809">
    <property type="component" value="Unassembled WGS sequence"/>
</dbReference>
<dbReference type="InterPro" id="IPR004147">
    <property type="entry name" value="ABC1_dom"/>
</dbReference>
<dbReference type="Pfam" id="PF03109">
    <property type="entry name" value="ABC1"/>
    <property type="match status" value="1"/>
</dbReference>
<dbReference type="PANTHER" id="PTHR43851:SF3">
    <property type="entry name" value="COENZYME Q8"/>
    <property type="match status" value="1"/>
</dbReference>
<dbReference type="CDD" id="cd13970">
    <property type="entry name" value="ABC1_ADCK3"/>
    <property type="match status" value="1"/>
</dbReference>
<dbReference type="InterPro" id="IPR011009">
    <property type="entry name" value="Kinase-like_dom_sf"/>
</dbReference>
<dbReference type="GO" id="GO:0005524">
    <property type="term" value="F:ATP binding"/>
    <property type="evidence" value="ECO:0007669"/>
    <property type="project" value="UniProtKB-KW"/>
</dbReference>
<dbReference type="InterPro" id="IPR034646">
    <property type="entry name" value="ADCK3_dom"/>
</dbReference>
<dbReference type="STRING" id="6184.A0A430Q2M0"/>
<keyword evidence="5" id="KW-0067">ATP-binding</keyword>
<dbReference type="PANTHER" id="PTHR43851">
    <property type="match status" value="1"/>
</dbReference>
<dbReference type="GO" id="GO:0016301">
    <property type="term" value="F:kinase activity"/>
    <property type="evidence" value="ECO:0007669"/>
    <property type="project" value="UniProtKB-KW"/>
</dbReference>
<dbReference type="AlphaFoldDB" id="A0A430Q2M0"/>
<evidence type="ECO:0000256" key="2">
    <source>
        <dbReference type="ARBA" id="ARBA00009670"/>
    </source>
</evidence>
<keyword evidence="4" id="KW-0547">Nucleotide-binding</keyword>
<evidence type="ECO:0000313" key="7">
    <source>
        <dbReference type="EMBL" id="RTG81945.1"/>
    </source>
</evidence>
<sequence>MLLSLFFKRIVAIKIQYPGIADSIDADINNLTSLLNRFNIFPRGLFADKAIEVARKELRAECDYLLEAVYSKRFAQLLEGDPVFQVPQVIDELTTSRVLTTEYMNGLVLDDCISLPQNVRNWIGEQLLRLCLKELFVFHVMQTDPNWSNFLYNPQTGKVVLLDFGASREYDKSFVDTYIRLIHASAEHDEETILKLSKDLGFLTGYETKVLQQAHVNAVSILGEAFASEENFDFSQQSTTKRISHLIPVMLEHRLSPPPEESYSLHRKMSGCFLLCSKLKAVVNCRPLFYEIWNNYQFSDNNPSD</sequence>